<sequence>MSFLEFSSYYRQNLKDVEVLAKSPYRICDQQTVFEMTQEMIKAYEKISKALTEETLILIPDWNIPFKFYIDSCGDGLGASLHQVQTIDDKPTEGPVGYISRQIKPKEVR</sequence>
<evidence type="ECO:0000256" key="1">
    <source>
        <dbReference type="SAM" id="MobiDB-lite"/>
    </source>
</evidence>
<reference evidence="3" key="1">
    <citation type="submission" date="2021-03" db="EMBL/GenBank/DDBJ databases">
        <title>Draft genome sequence of rust myrtle Austropuccinia psidii MF-1, a brazilian biotype.</title>
        <authorList>
            <person name="Quecine M.C."/>
            <person name="Pachon D.M.R."/>
            <person name="Bonatelli M.L."/>
            <person name="Correr F.H."/>
            <person name="Franceschini L.M."/>
            <person name="Leite T.F."/>
            <person name="Margarido G.R.A."/>
            <person name="Almeida C.A."/>
            <person name="Ferrarezi J.A."/>
            <person name="Labate C.A."/>
        </authorList>
    </citation>
    <scope>NUCLEOTIDE SEQUENCE</scope>
    <source>
        <strain evidence="3">MF-1</strain>
    </source>
</reference>
<dbReference type="InterPro" id="IPR041577">
    <property type="entry name" value="RT_RNaseH_2"/>
</dbReference>
<evidence type="ECO:0000313" key="4">
    <source>
        <dbReference type="Proteomes" id="UP000765509"/>
    </source>
</evidence>
<accession>A0A9Q3DJI9</accession>
<protein>
    <recommendedName>
        <fullName evidence="2">Reverse transcriptase/retrotransposon-derived protein RNase H-like domain-containing protein</fullName>
    </recommendedName>
</protein>
<evidence type="ECO:0000313" key="3">
    <source>
        <dbReference type="EMBL" id="MBW0504469.1"/>
    </source>
</evidence>
<dbReference type="SUPFAM" id="SSF56672">
    <property type="entry name" value="DNA/RNA polymerases"/>
    <property type="match status" value="1"/>
</dbReference>
<feature type="domain" description="Reverse transcriptase/retrotransposon-derived protein RNase H-like" evidence="2">
    <location>
        <begin position="36"/>
        <end position="108"/>
    </location>
</feature>
<dbReference type="EMBL" id="AVOT02017956">
    <property type="protein sequence ID" value="MBW0504469.1"/>
    <property type="molecule type" value="Genomic_DNA"/>
</dbReference>
<keyword evidence="4" id="KW-1185">Reference proteome</keyword>
<name>A0A9Q3DJI9_9BASI</name>
<dbReference type="Pfam" id="PF17919">
    <property type="entry name" value="RT_RNaseH_2"/>
    <property type="match status" value="1"/>
</dbReference>
<feature type="region of interest" description="Disordered" evidence="1">
    <location>
        <begin position="88"/>
        <end position="109"/>
    </location>
</feature>
<evidence type="ECO:0000259" key="2">
    <source>
        <dbReference type="Pfam" id="PF17919"/>
    </source>
</evidence>
<organism evidence="3 4">
    <name type="scientific">Austropuccinia psidii MF-1</name>
    <dbReference type="NCBI Taxonomy" id="1389203"/>
    <lineage>
        <taxon>Eukaryota</taxon>
        <taxon>Fungi</taxon>
        <taxon>Dikarya</taxon>
        <taxon>Basidiomycota</taxon>
        <taxon>Pucciniomycotina</taxon>
        <taxon>Pucciniomycetes</taxon>
        <taxon>Pucciniales</taxon>
        <taxon>Sphaerophragmiaceae</taxon>
        <taxon>Austropuccinia</taxon>
    </lineage>
</organism>
<dbReference type="InterPro" id="IPR043502">
    <property type="entry name" value="DNA/RNA_pol_sf"/>
</dbReference>
<dbReference type="InterPro" id="IPR043128">
    <property type="entry name" value="Rev_trsase/Diguanyl_cyclase"/>
</dbReference>
<dbReference type="Gene3D" id="3.30.70.270">
    <property type="match status" value="1"/>
</dbReference>
<comment type="caution">
    <text evidence="3">The sequence shown here is derived from an EMBL/GenBank/DDBJ whole genome shotgun (WGS) entry which is preliminary data.</text>
</comment>
<dbReference type="AlphaFoldDB" id="A0A9Q3DJI9"/>
<dbReference type="Proteomes" id="UP000765509">
    <property type="component" value="Unassembled WGS sequence"/>
</dbReference>
<proteinExistence type="predicted"/>
<gene>
    <name evidence="3" type="ORF">O181_044184</name>
</gene>